<gene>
    <name evidence="5" type="ORF">Bhyg_08541</name>
</gene>
<dbReference type="Pfam" id="PF02067">
    <property type="entry name" value="Metallothio_5"/>
    <property type="match status" value="1"/>
</dbReference>
<keyword evidence="4" id="KW-0186">Copper</keyword>
<proteinExistence type="inferred from homology"/>
<dbReference type="AlphaFoldDB" id="A0A9Q0N4U2"/>
<protein>
    <recommendedName>
        <fullName evidence="7">Metallothionein</fullName>
    </recommendedName>
</protein>
<reference evidence="5" key="1">
    <citation type="submission" date="2022-07" db="EMBL/GenBank/DDBJ databases">
        <authorList>
            <person name="Trinca V."/>
            <person name="Uliana J.V.C."/>
            <person name="Torres T.T."/>
            <person name="Ward R.J."/>
            <person name="Monesi N."/>
        </authorList>
    </citation>
    <scope>NUCLEOTIDE SEQUENCE</scope>
    <source>
        <strain evidence="5">HSMRA1968</strain>
        <tissue evidence="5">Whole embryos</tissue>
    </source>
</reference>
<dbReference type="Proteomes" id="UP001151699">
    <property type="component" value="Chromosome B"/>
</dbReference>
<evidence type="ECO:0000313" key="5">
    <source>
        <dbReference type="EMBL" id="KAJ6643578.1"/>
    </source>
</evidence>
<comment type="caution">
    <text evidence="5">The sequence shown here is derived from an EMBL/GenBank/DDBJ whole genome shotgun (WGS) entry which is preliminary data.</text>
</comment>
<comment type="similarity">
    <text evidence="1">Belongs to the metallothionein superfamily. Type 5 family.</text>
</comment>
<evidence type="ECO:0000256" key="2">
    <source>
        <dbReference type="ARBA" id="ARBA00022539"/>
    </source>
</evidence>
<dbReference type="InterPro" id="IPR000966">
    <property type="entry name" value="Metalthion_5"/>
</dbReference>
<accession>A0A9Q0N4U2</accession>
<evidence type="ECO:0000256" key="1">
    <source>
        <dbReference type="ARBA" id="ARBA00009641"/>
    </source>
</evidence>
<sequence length="43" mass="4422">MGCKGCGNNCQCTSTKCCTGCKCDAQCNCACKTTEKGKEGCCN</sequence>
<dbReference type="GO" id="GO:0046872">
    <property type="term" value="F:metal ion binding"/>
    <property type="evidence" value="ECO:0007669"/>
    <property type="project" value="UniProtKB-KW"/>
</dbReference>
<keyword evidence="2" id="KW-0104">Cadmium</keyword>
<organism evidence="5 6">
    <name type="scientific">Pseudolycoriella hygida</name>
    <dbReference type="NCBI Taxonomy" id="35572"/>
    <lineage>
        <taxon>Eukaryota</taxon>
        <taxon>Metazoa</taxon>
        <taxon>Ecdysozoa</taxon>
        <taxon>Arthropoda</taxon>
        <taxon>Hexapoda</taxon>
        <taxon>Insecta</taxon>
        <taxon>Pterygota</taxon>
        <taxon>Neoptera</taxon>
        <taxon>Endopterygota</taxon>
        <taxon>Diptera</taxon>
        <taxon>Nematocera</taxon>
        <taxon>Sciaroidea</taxon>
        <taxon>Sciaridae</taxon>
        <taxon>Pseudolycoriella</taxon>
    </lineage>
</organism>
<keyword evidence="6" id="KW-1185">Reference proteome</keyword>
<evidence type="ECO:0008006" key="7">
    <source>
        <dbReference type="Google" id="ProtNLM"/>
    </source>
</evidence>
<keyword evidence="3" id="KW-0479">Metal-binding</keyword>
<dbReference type="EMBL" id="WJQU01000002">
    <property type="protein sequence ID" value="KAJ6643578.1"/>
    <property type="molecule type" value="Genomic_DNA"/>
</dbReference>
<evidence type="ECO:0000256" key="4">
    <source>
        <dbReference type="ARBA" id="ARBA00023008"/>
    </source>
</evidence>
<name>A0A9Q0N4U2_9DIPT</name>
<evidence type="ECO:0000256" key="3">
    <source>
        <dbReference type="ARBA" id="ARBA00022723"/>
    </source>
</evidence>
<evidence type="ECO:0000313" key="6">
    <source>
        <dbReference type="Proteomes" id="UP001151699"/>
    </source>
</evidence>